<evidence type="ECO:0000256" key="1">
    <source>
        <dbReference type="SAM" id="MobiDB-lite"/>
    </source>
</evidence>
<feature type="compositionally biased region" description="Low complexity" evidence="1">
    <location>
        <begin position="37"/>
        <end position="46"/>
    </location>
</feature>
<evidence type="ECO:0000313" key="2">
    <source>
        <dbReference type="Proteomes" id="UP000887565"/>
    </source>
</evidence>
<name>A0A915HVA9_ROMCU</name>
<protein>
    <submittedName>
        <fullName evidence="3">Uncharacterized protein</fullName>
    </submittedName>
</protein>
<feature type="compositionally biased region" description="Polar residues" evidence="1">
    <location>
        <begin position="1"/>
        <end position="19"/>
    </location>
</feature>
<dbReference type="WBParaSite" id="nRc.2.0.1.t05477-RA">
    <property type="protein sequence ID" value="nRc.2.0.1.t05477-RA"/>
    <property type="gene ID" value="nRc.2.0.1.g05477"/>
</dbReference>
<organism evidence="2 3">
    <name type="scientific">Romanomermis culicivorax</name>
    <name type="common">Nematode worm</name>
    <dbReference type="NCBI Taxonomy" id="13658"/>
    <lineage>
        <taxon>Eukaryota</taxon>
        <taxon>Metazoa</taxon>
        <taxon>Ecdysozoa</taxon>
        <taxon>Nematoda</taxon>
        <taxon>Enoplea</taxon>
        <taxon>Dorylaimia</taxon>
        <taxon>Mermithida</taxon>
        <taxon>Mermithoidea</taxon>
        <taxon>Mermithidae</taxon>
        <taxon>Romanomermis</taxon>
    </lineage>
</organism>
<feature type="compositionally biased region" description="Polar residues" evidence="1">
    <location>
        <begin position="60"/>
        <end position="70"/>
    </location>
</feature>
<evidence type="ECO:0000313" key="3">
    <source>
        <dbReference type="WBParaSite" id="nRc.2.0.1.t05477-RA"/>
    </source>
</evidence>
<dbReference type="Proteomes" id="UP000887565">
    <property type="component" value="Unplaced"/>
</dbReference>
<accession>A0A915HVA9</accession>
<dbReference type="AlphaFoldDB" id="A0A915HVA9"/>
<sequence>MGQNKKVPNNQPTEGQTEQQELDGPTPSKQQCLQPMSSARTSASSSDTQQGAESVDPGIGTTSFDGTATSEENSCCFMQDAGHNDNPSATTTRKAVHGLDYFTYYEIEAVDTLTKVVKTMGVQIGPTWTQETTLKLKETKLYLKDDYQLHARKASRHQKELSTFYSSNLKR</sequence>
<feature type="compositionally biased region" description="Polar residues" evidence="1">
    <location>
        <begin position="27"/>
        <end position="36"/>
    </location>
</feature>
<reference evidence="3" key="1">
    <citation type="submission" date="2022-11" db="UniProtKB">
        <authorList>
            <consortium name="WormBaseParasite"/>
        </authorList>
    </citation>
    <scope>IDENTIFICATION</scope>
</reference>
<feature type="region of interest" description="Disordered" evidence="1">
    <location>
        <begin position="1"/>
        <end position="70"/>
    </location>
</feature>
<keyword evidence="2" id="KW-1185">Reference proteome</keyword>
<proteinExistence type="predicted"/>